<feature type="signal peptide" evidence="1">
    <location>
        <begin position="1"/>
        <end position="19"/>
    </location>
</feature>
<dbReference type="EMBL" id="ARYM01000010">
    <property type="protein sequence ID" value="KCZ98522.1"/>
    <property type="molecule type" value="Genomic_DNA"/>
</dbReference>
<dbReference type="PATRIC" id="fig|1280954.3.peg.2010"/>
<organism evidence="2 3">
    <name type="scientific">Hyphomonas polymorpha PS728</name>
    <dbReference type="NCBI Taxonomy" id="1280954"/>
    <lineage>
        <taxon>Bacteria</taxon>
        <taxon>Pseudomonadati</taxon>
        <taxon>Pseudomonadota</taxon>
        <taxon>Alphaproteobacteria</taxon>
        <taxon>Hyphomonadales</taxon>
        <taxon>Hyphomonadaceae</taxon>
        <taxon>Hyphomonas</taxon>
    </lineage>
</organism>
<proteinExistence type="predicted"/>
<dbReference type="Proteomes" id="UP000027100">
    <property type="component" value="Unassembled WGS sequence"/>
</dbReference>
<dbReference type="RefSeq" id="WP_035597839.1">
    <property type="nucleotide sequence ID" value="NZ_ARYM01000010.1"/>
</dbReference>
<dbReference type="OrthoDB" id="122807at2"/>
<feature type="chain" id="PRO_5001615249" description="Apple domain-containing protein" evidence="1">
    <location>
        <begin position="20"/>
        <end position="488"/>
    </location>
</feature>
<evidence type="ECO:0008006" key="4">
    <source>
        <dbReference type="Google" id="ProtNLM"/>
    </source>
</evidence>
<keyword evidence="3" id="KW-1185">Reference proteome</keyword>
<evidence type="ECO:0000313" key="3">
    <source>
        <dbReference type="Proteomes" id="UP000027100"/>
    </source>
</evidence>
<keyword evidence="1" id="KW-0732">Signal</keyword>
<dbReference type="AlphaFoldDB" id="A0A062VDX3"/>
<sequence length="488" mass="54033">MIRKFLTASVLSALTLASAAQEPGPGYKPLIDEYHQTLEYTNKDFTGKDWKACKAVCEADRRCQAFSHFKPNTGGARCILRPGIGGGHTTKAWGTVSGVRETPIPELSPEQAFAKSERAKRSLEEVVDLYAPRMKPRKLTAAEKSEANALLAKIHDDPVWPDVERLMVLAESGDREAMLNLLKAFKGKPDGSQSTGIWFTPWESWYGVPQEGIAARWAAEYWMRHGADTVAMGFLINADSLEAGHVIEYGVEVPRDQKLLGKMWDYYWGKTKKAPKLKISAGKAYQGEAALRAKYDRLVAGRQSGTETHPIVKDWTEAYARRHPEVAGSLAAAKTAEDKRVQDEINRRLAQVALSRENSQRVWDRLSGKSQLTQEERLELEAHVGNLGDDYLESFAARYPISYDSSAKRLCALGNAACEQAKASVAFARQLQEAEYARNAQLNAQASGSSSATSYSLPFVEVRTYDRSGNYVGTQTMTQMQADIIGAR</sequence>
<comment type="caution">
    <text evidence="2">The sequence shown here is derived from an EMBL/GenBank/DDBJ whole genome shotgun (WGS) entry which is preliminary data.</text>
</comment>
<reference evidence="2 3" key="1">
    <citation type="journal article" date="2014" name="Antonie Van Leeuwenhoek">
        <title>Hyphomonas beringensis sp. nov. and Hyphomonas chukchiensis sp. nov., isolated from surface seawater of the Bering Sea and Chukchi Sea.</title>
        <authorList>
            <person name="Li C."/>
            <person name="Lai Q."/>
            <person name="Li G."/>
            <person name="Dong C."/>
            <person name="Wang J."/>
            <person name="Liao Y."/>
            <person name="Shao Z."/>
        </authorList>
    </citation>
    <scope>NUCLEOTIDE SEQUENCE [LARGE SCALE GENOMIC DNA]</scope>
    <source>
        <strain evidence="2 3">PS728</strain>
    </source>
</reference>
<gene>
    <name evidence="2" type="ORF">HPO_09925</name>
</gene>
<evidence type="ECO:0000256" key="1">
    <source>
        <dbReference type="SAM" id="SignalP"/>
    </source>
</evidence>
<dbReference type="Gene3D" id="3.50.4.10">
    <property type="entry name" value="Hepatocyte Growth Factor"/>
    <property type="match status" value="1"/>
</dbReference>
<protein>
    <recommendedName>
        <fullName evidence="4">Apple domain-containing protein</fullName>
    </recommendedName>
</protein>
<name>A0A062VDX3_9PROT</name>
<evidence type="ECO:0000313" key="2">
    <source>
        <dbReference type="EMBL" id="KCZ98522.1"/>
    </source>
</evidence>
<accession>A0A062VDX3</accession>